<gene>
    <name evidence="7" type="primary">mltG</name>
    <name evidence="8" type="ORF">J2Z32_001461</name>
</gene>
<keyword evidence="9" id="KW-1185">Reference proteome</keyword>
<proteinExistence type="inferred from homology"/>
<evidence type="ECO:0000256" key="7">
    <source>
        <dbReference type="HAMAP-Rule" id="MF_02065"/>
    </source>
</evidence>
<dbReference type="Proteomes" id="UP001519272">
    <property type="component" value="Unassembled WGS sequence"/>
</dbReference>
<reference evidence="8 9" key="1">
    <citation type="submission" date="2021-03" db="EMBL/GenBank/DDBJ databases">
        <title>Genomic Encyclopedia of Type Strains, Phase IV (KMG-IV): sequencing the most valuable type-strain genomes for metagenomic binning, comparative biology and taxonomic classification.</title>
        <authorList>
            <person name="Goeker M."/>
        </authorList>
    </citation>
    <scope>NUCLEOTIDE SEQUENCE [LARGE SCALE GENOMIC DNA]</scope>
    <source>
        <strain evidence="8 9">DSM 14349</strain>
    </source>
</reference>
<dbReference type="PANTHER" id="PTHR30518:SF2">
    <property type="entry name" value="ENDOLYTIC MUREIN TRANSGLYCOSYLASE"/>
    <property type="match status" value="1"/>
</dbReference>
<dbReference type="RefSeq" id="WP_210088507.1">
    <property type="nucleotide sequence ID" value="NZ_JAGGKG010000005.1"/>
</dbReference>
<keyword evidence="6 7" id="KW-0961">Cell wall biogenesis/degradation</keyword>
<dbReference type="Gene3D" id="3.30.160.60">
    <property type="entry name" value="Classic Zinc Finger"/>
    <property type="match status" value="1"/>
</dbReference>
<dbReference type="EMBL" id="JAGGKG010000005">
    <property type="protein sequence ID" value="MBP1904837.1"/>
    <property type="molecule type" value="Genomic_DNA"/>
</dbReference>
<dbReference type="InterPro" id="IPR003770">
    <property type="entry name" value="MLTG-like"/>
</dbReference>
<keyword evidence="3 7" id="KW-1133">Transmembrane helix</keyword>
<comment type="caution">
    <text evidence="8">The sequence shown here is derived from an EMBL/GenBank/DDBJ whole genome shotgun (WGS) entry which is preliminary data.</text>
</comment>
<evidence type="ECO:0000313" key="8">
    <source>
        <dbReference type="EMBL" id="MBP1904837.1"/>
    </source>
</evidence>
<comment type="subcellular location">
    <subcellularLocation>
        <location evidence="7">Cell membrane</location>
        <topology evidence="7">Single-pass membrane protein</topology>
    </subcellularLocation>
</comment>
<feature type="transmembrane region" description="Helical" evidence="7">
    <location>
        <begin position="7"/>
        <end position="28"/>
    </location>
</feature>
<comment type="catalytic activity">
    <reaction evidence="7">
        <text>a peptidoglycan chain = a peptidoglycan chain with N-acetyl-1,6-anhydromuramyl-[peptide] at the reducing end + a peptidoglycan chain with N-acetylglucosamine at the non-reducing end.</text>
        <dbReference type="EC" id="4.2.2.29"/>
    </reaction>
</comment>
<organism evidence="8 9">
    <name type="scientific">Paenibacillus turicensis</name>
    <dbReference type="NCBI Taxonomy" id="160487"/>
    <lineage>
        <taxon>Bacteria</taxon>
        <taxon>Bacillati</taxon>
        <taxon>Bacillota</taxon>
        <taxon>Bacilli</taxon>
        <taxon>Bacillales</taxon>
        <taxon>Paenibacillaceae</taxon>
        <taxon>Paenibacillus</taxon>
    </lineage>
</organism>
<keyword evidence="4 7" id="KW-0472">Membrane</keyword>
<evidence type="ECO:0000256" key="5">
    <source>
        <dbReference type="ARBA" id="ARBA00023239"/>
    </source>
</evidence>
<protein>
    <recommendedName>
        <fullName evidence="7">Endolytic murein transglycosylase</fullName>
        <ecNumber evidence="7">4.2.2.29</ecNumber>
    </recommendedName>
    <alternativeName>
        <fullName evidence="7">Peptidoglycan lytic transglycosylase</fullName>
    </alternativeName>
    <alternativeName>
        <fullName evidence="7">Peptidoglycan polymerization terminase</fullName>
    </alternativeName>
</protein>
<comment type="similarity">
    <text evidence="7">Belongs to the transglycosylase MltG family.</text>
</comment>
<dbReference type="EC" id="4.2.2.29" evidence="7"/>
<dbReference type="Pfam" id="PF02618">
    <property type="entry name" value="YceG"/>
    <property type="match status" value="1"/>
</dbReference>
<keyword evidence="1 7" id="KW-1003">Cell membrane</keyword>
<sequence>MKKVWRWILSILLLFVIGIGAIAGWAYYGMQPVASSDQAVQIEIKSGTGSATIADKLQQEGLIKSSFLFKGYLKVKSQGSHFQAGVYQFKPGVTYQEIIAKLNAGEVVEKEMIRFTIPEGFTVAQIGVKLAQEGFVDQKSFKELVKTGKGFTGNLVQAIPNSSNLMYTLEGYLFPETYEMKKGSTDQEIIERMLAETQKRLDSIVDLDAKLKQQNLTLNEMMTLASLIEREVVVDSERSKVAGVIYNRLAKDMKLEIDATVQYLLEKPKERLYNSDLRRTDSPYNTYLYAGLPPGPIAAPSMKSIEAALAPESSDYLFYVTKKDGSGEHLFAKTYKEHLNNIEKSKAMAK</sequence>
<comment type="function">
    <text evidence="7">Functions as a peptidoglycan terminase that cleaves nascent peptidoglycan strands endolytically to terminate their elongation.</text>
</comment>
<dbReference type="PANTHER" id="PTHR30518">
    <property type="entry name" value="ENDOLYTIC MUREIN TRANSGLYCOSYLASE"/>
    <property type="match status" value="1"/>
</dbReference>
<dbReference type="Gene3D" id="3.30.1490.480">
    <property type="entry name" value="Endolytic murein transglycosylase"/>
    <property type="match status" value="2"/>
</dbReference>
<dbReference type="NCBIfam" id="TIGR00247">
    <property type="entry name" value="endolytic transglycosylase MltG"/>
    <property type="match status" value="1"/>
</dbReference>
<evidence type="ECO:0000256" key="3">
    <source>
        <dbReference type="ARBA" id="ARBA00022989"/>
    </source>
</evidence>
<evidence type="ECO:0000313" key="9">
    <source>
        <dbReference type="Proteomes" id="UP001519272"/>
    </source>
</evidence>
<feature type="site" description="Important for catalytic activity" evidence="7">
    <location>
        <position position="231"/>
    </location>
</feature>
<accession>A0ABS4FQH7</accession>
<dbReference type="HAMAP" id="MF_02065">
    <property type="entry name" value="MltG"/>
    <property type="match status" value="1"/>
</dbReference>
<keyword evidence="2 7" id="KW-0812">Transmembrane</keyword>
<evidence type="ECO:0000256" key="2">
    <source>
        <dbReference type="ARBA" id="ARBA00022692"/>
    </source>
</evidence>
<name>A0ABS4FQH7_9BACL</name>
<evidence type="ECO:0000256" key="4">
    <source>
        <dbReference type="ARBA" id="ARBA00023136"/>
    </source>
</evidence>
<dbReference type="CDD" id="cd08010">
    <property type="entry name" value="MltG_like"/>
    <property type="match status" value="1"/>
</dbReference>
<evidence type="ECO:0000256" key="1">
    <source>
        <dbReference type="ARBA" id="ARBA00022475"/>
    </source>
</evidence>
<keyword evidence="5 7" id="KW-0456">Lyase</keyword>
<evidence type="ECO:0000256" key="6">
    <source>
        <dbReference type="ARBA" id="ARBA00023316"/>
    </source>
</evidence>